<dbReference type="OrthoDB" id="2130750at2759"/>
<sequence>MMAENSNIRHPIGQSNTNCSKMVMSISIIPAHLPTSKSLFKQQESKYIQYCGLDFGMADVGSSLSLSDFMFLLSMSLIKLLESYLEPACKGLCTFKTRVFILNREHDDDDDDDDMQCDVNNYLVLPPLNTKIKKGIPGDDFAQKQDPSEKDELDEETIIISWYCVCVNRTADKTFLKLDEYKIKKTGGNCTLDDTDQKSSTSSVLMETSPGSAKRPKKKVDDIVTISQDRVGIVRYIGEAHFFWGTVAGLELQKNSKGKNSGHIDKIKYFECKSSKELEIKTKQNKKKPTPNRSNSNINKSKNPGEKRKSEMTTRKDNADLLKDLNRKQDKLILREWPGKFKQKNETGKIGSFWS</sequence>
<evidence type="ECO:0000313" key="3">
    <source>
        <dbReference type="EMBL" id="ETO08125.1"/>
    </source>
</evidence>
<feature type="compositionally biased region" description="Low complexity" evidence="1">
    <location>
        <begin position="291"/>
        <end position="302"/>
    </location>
</feature>
<dbReference type="EMBL" id="ASPP01025332">
    <property type="protein sequence ID" value="ETO08125.1"/>
    <property type="molecule type" value="Genomic_DNA"/>
</dbReference>
<dbReference type="InterPro" id="IPR036859">
    <property type="entry name" value="CAP-Gly_dom_sf"/>
</dbReference>
<feature type="region of interest" description="Disordered" evidence="1">
    <location>
        <begin position="280"/>
        <end position="322"/>
    </location>
</feature>
<reference evidence="3 4" key="1">
    <citation type="journal article" date="2013" name="Curr. Biol.">
        <title>The Genome of the Foraminiferan Reticulomyxa filosa.</title>
        <authorList>
            <person name="Glockner G."/>
            <person name="Hulsmann N."/>
            <person name="Schleicher M."/>
            <person name="Noegel A.A."/>
            <person name="Eichinger L."/>
            <person name="Gallinger C."/>
            <person name="Pawlowski J."/>
            <person name="Sierra R."/>
            <person name="Euteneuer U."/>
            <person name="Pillet L."/>
            <person name="Moustafa A."/>
            <person name="Platzer M."/>
            <person name="Groth M."/>
            <person name="Szafranski K."/>
            <person name="Schliwa M."/>
        </authorList>
    </citation>
    <scope>NUCLEOTIDE SEQUENCE [LARGE SCALE GENOMIC DNA]</scope>
</reference>
<evidence type="ECO:0000259" key="2">
    <source>
        <dbReference type="PROSITE" id="PS50245"/>
    </source>
</evidence>
<feature type="domain" description="CAP-Gly" evidence="2">
    <location>
        <begin position="238"/>
        <end position="283"/>
    </location>
</feature>
<protein>
    <recommendedName>
        <fullName evidence="2">CAP-Gly domain-containing protein</fullName>
    </recommendedName>
</protein>
<accession>X6M513</accession>
<dbReference type="Gene3D" id="2.30.30.190">
    <property type="entry name" value="CAP Gly-rich-like domain"/>
    <property type="match status" value="1"/>
</dbReference>
<name>X6M513_RETFI</name>
<feature type="compositionally biased region" description="Basic and acidic residues" evidence="1">
    <location>
        <begin position="303"/>
        <end position="322"/>
    </location>
</feature>
<dbReference type="SUPFAM" id="SSF74924">
    <property type="entry name" value="Cap-Gly domain"/>
    <property type="match status" value="1"/>
</dbReference>
<dbReference type="SMART" id="SM01052">
    <property type="entry name" value="CAP_GLY"/>
    <property type="match status" value="1"/>
</dbReference>
<evidence type="ECO:0000256" key="1">
    <source>
        <dbReference type="SAM" id="MobiDB-lite"/>
    </source>
</evidence>
<dbReference type="Pfam" id="PF01302">
    <property type="entry name" value="CAP_GLY"/>
    <property type="match status" value="1"/>
</dbReference>
<evidence type="ECO:0000313" key="4">
    <source>
        <dbReference type="Proteomes" id="UP000023152"/>
    </source>
</evidence>
<feature type="compositionally biased region" description="Polar residues" evidence="1">
    <location>
        <begin position="198"/>
        <end position="211"/>
    </location>
</feature>
<proteinExistence type="predicted"/>
<dbReference type="InterPro" id="IPR000938">
    <property type="entry name" value="CAP-Gly_domain"/>
</dbReference>
<comment type="caution">
    <text evidence="3">The sequence shown here is derived from an EMBL/GenBank/DDBJ whole genome shotgun (WGS) entry which is preliminary data.</text>
</comment>
<keyword evidence="4" id="KW-1185">Reference proteome</keyword>
<dbReference type="AlphaFoldDB" id="X6M513"/>
<feature type="region of interest" description="Disordered" evidence="1">
    <location>
        <begin position="194"/>
        <end position="216"/>
    </location>
</feature>
<organism evidence="3 4">
    <name type="scientific">Reticulomyxa filosa</name>
    <dbReference type="NCBI Taxonomy" id="46433"/>
    <lineage>
        <taxon>Eukaryota</taxon>
        <taxon>Sar</taxon>
        <taxon>Rhizaria</taxon>
        <taxon>Retaria</taxon>
        <taxon>Foraminifera</taxon>
        <taxon>Monothalamids</taxon>
        <taxon>Reticulomyxidae</taxon>
        <taxon>Reticulomyxa</taxon>
    </lineage>
</organism>
<dbReference type="PROSITE" id="PS50245">
    <property type="entry name" value="CAP_GLY_2"/>
    <property type="match status" value="1"/>
</dbReference>
<gene>
    <name evidence="3" type="ORF">RFI_29263</name>
</gene>
<dbReference type="Proteomes" id="UP000023152">
    <property type="component" value="Unassembled WGS sequence"/>
</dbReference>